<accession>X0SNU1</accession>
<dbReference type="Gene3D" id="3.30.1380.20">
    <property type="entry name" value="Trafficking protein particle complex subunit 3"/>
    <property type="match status" value="1"/>
</dbReference>
<dbReference type="SUPFAM" id="SSF111126">
    <property type="entry name" value="Ligand-binding domain in the NO signalling and Golgi transport"/>
    <property type="match status" value="1"/>
</dbReference>
<dbReference type="PANTHER" id="PTHR35090">
    <property type="entry name" value="DNA-DIRECTED RNA POLYMERASE SUBUNIT I"/>
    <property type="match status" value="1"/>
</dbReference>
<dbReference type="PANTHER" id="PTHR35090:SF2">
    <property type="entry name" value="ARSR FAMILY TRANSCRIPTIONAL REGULATOR"/>
    <property type="match status" value="1"/>
</dbReference>
<dbReference type="AlphaFoldDB" id="X0SNU1"/>
<proteinExistence type="predicted"/>
<gene>
    <name evidence="1" type="ORF">S01H1_11862</name>
</gene>
<evidence type="ECO:0008006" key="2">
    <source>
        <dbReference type="Google" id="ProtNLM"/>
    </source>
</evidence>
<organism evidence="1">
    <name type="scientific">marine sediment metagenome</name>
    <dbReference type="NCBI Taxonomy" id="412755"/>
    <lineage>
        <taxon>unclassified sequences</taxon>
        <taxon>metagenomes</taxon>
        <taxon>ecological metagenomes</taxon>
    </lineage>
</organism>
<protein>
    <recommendedName>
        <fullName evidence="2">4-vinyl reductase 4VR domain-containing protein</fullName>
    </recommendedName>
</protein>
<name>X0SNU1_9ZZZZ</name>
<evidence type="ECO:0000313" key="1">
    <source>
        <dbReference type="EMBL" id="GAF82739.1"/>
    </source>
</evidence>
<dbReference type="EMBL" id="BARS01006064">
    <property type="protein sequence ID" value="GAF82739.1"/>
    <property type="molecule type" value="Genomic_DNA"/>
</dbReference>
<dbReference type="InterPro" id="IPR024096">
    <property type="entry name" value="NO_sig/Golgi_transp_ligand-bd"/>
</dbReference>
<comment type="caution">
    <text evidence="1">The sequence shown here is derived from an EMBL/GenBank/DDBJ whole genome shotgun (WGS) entry which is preliminary data.</text>
</comment>
<sequence>MNSYDLSDLIVQFTSSIKPLQEYSGVDSHSMLLRIGEEIGYGISRRLSSNNMNDLLNEMDRLWKKLSLGEVEIQKDDPLTFKIYGCQVCGSTLGQQKRIGCELYEGVMNAILRERLKMHLNVKLVDTIGWGTGFNICTFNGNKGN</sequence>
<reference evidence="1" key="1">
    <citation type="journal article" date="2014" name="Front. Microbiol.">
        <title>High frequency of phylogenetically diverse reductive dehalogenase-homologous genes in deep subseafloor sedimentary metagenomes.</title>
        <authorList>
            <person name="Kawai M."/>
            <person name="Futagami T."/>
            <person name="Toyoda A."/>
            <person name="Takaki Y."/>
            <person name="Nishi S."/>
            <person name="Hori S."/>
            <person name="Arai W."/>
            <person name="Tsubouchi T."/>
            <person name="Morono Y."/>
            <person name="Uchiyama I."/>
            <person name="Ito T."/>
            <person name="Fujiyama A."/>
            <person name="Inagaki F."/>
            <person name="Takami H."/>
        </authorList>
    </citation>
    <scope>NUCLEOTIDE SEQUENCE</scope>
    <source>
        <strain evidence="1">Expedition CK06-06</strain>
    </source>
</reference>